<dbReference type="CDD" id="cd00136">
    <property type="entry name" value="PDZ_canonical"/>
    <property type="match status" value="1"/>
</dbReference>
<organism evidence="3 4">
    <name type="scientific">Roseimaritima ulvae</name>
    <dbReference type="NCBI Taxonomy" id="980254"/>
    <lineage>
        <taxon>Bacteria</taxon>
        <taxon>Pseudomonadati</taxon>
        <taxon>Planctomycetota</taxon>
        <taxon>Planctomycetia</taxon>
        <taxon>Pirellulales</taxon>
        <taxon>Pirellulaceae</taxon>
        <taxon>Roseimaritima</taxon>
    </lineage>
</organism>
<dbReference type="PROSITE" id="PS50106">
    <property type="entry name" value="PDZ"/>
    <property type="match status" value="1"/>
</dbReference>
<dbReference type="InterPro" id="IPR036034">
    <property type="entry name" value="PDZ_sf"/>
</dbReference>
<dbReference type="KEGG" id="rul:UC8_25180"/>
<dbReference type="EMBL" id="CP042914">
    <property type="protein sequence ID" value="QEG40506.1"/>
    <property type="molecule type" value="Genomic_DNA"/>
</dbReference>
<sequence precursor="true">MSTQHFLRLGLVAAVCGWLPCSDARAAEVLALNQGYQTFDVAISLTSPGFRTERDGIIRRGQDGKVRVSSNISDARPWDLIVWKRAHGQSQWRFSTAFRIPSENLNVDAAMAILNIDPERDRVSLVYAAPGPEGMEAIPNISPWLQGNDGGQAPRPQPRARLGVQAYKCQHGMHVQSVVVGSPATHCVNNQTGVAVSLKTNDHILAVNGVAPRNITEFQSLIRQSPRTVSLTVRDAYTQQTRVLTTNLW</sequence>
<reference evidence="3 4" key="1">
    <citation type="submission" date="2019-08" db="EMBL/GenBank/DDBJ databases">
        <title>Deep-cultivation of Planctomycetes and their phenomic and genomic characterization uncovers novel biology.</title>
        <authorList>
            <person name="Wiegand S."/>
            <person name="Jogler M."/>
            <person name="Boedeker C."/>
            <person name="Pinto D."/>
            <person name="Vollmers J."/>
            <person name="Rivas-Marin E."/>
            <person name="Kohn T."/>
            <person name="Peeters S.H."/>
            <person name="Heuer A."/>
            <person name="Rast P."/>
            <person name="Oberbeckmann S."/>
            <person name="Bunk B."/>
            <person name="Jeske O."/>
            <person name="Meyerdierks A."/>
            <person name="Storesund J.E."/>
            <person name="Kallscheuer N."/>
            <person name="Luecker S."/>
            <person name="Lage O.M."/>
            <person name="Pohl T."/>
            <person name="Merkel B.J."/>
            <person name="Hornburger P."/>
            <person name="Mueller R.-W."/>
            <person name="Bruemmer F."/>
            <person name="Labrenz M."/>
            <person name="Spormann A.M."/>
            <person name="Op den Camp H."/>
            <person name="Overmann J."/>
            <person name="Amann R."/>
            <person name="Jetten M.S.M."/>
            <person name="Mascher T."/>
            <person name="Medema M.H."/>
            <person name="Devos D.P."/>
            <person name="Kaster A.-K."/>
            <person name="Ovreas L."/>
            <person name="Rohde M."/>
            <person name="Galperin M.Y."/>
            <person name="Jogler C."/>
        </authorList>
    </citation>
    <scope>NUCLEOTIDE SEQUENCE [LARGE SCALE GENOMIC DNA]</scope>
    <source>
        <strain evidence="3 4">UC8</strain>
    </source>
</reference>
<feature type="domain" description="PDZ" evidence="2">
    <location>
        <begin position="162"/>
        <end position="237"/>
    </location>
</feature>
<feature type="chain" id="PRO_5022916960" description="PDZ domain-containing protein" evidence="1">
    <location>
        <begin position="27"/>
        <end position="249"/>
    </location>
</feature>
<evidence type="ECO:0000256" key="1">
    <source>
        <dbReference type="SAM" id="SignalP"/>
    </source>
</evidence>
<protein>
    <recommendedName>
        <fullName evidence="2">PDZ domain-containing protein</fullName>
    </recommendedName>
</protein>
<feature type="signal peptide" evidence="1">
    <location>
        <begin position="1"/>
        <end position="26"/>
    </location>
</feature>
<evidence type="ECO:0000259" key="2">
    <source>
        <dbReference type="PROSITE" id="PS50106"/>
    </source>
</evidence>
<keyword evidence="1" id="KW-0732">Signal</keyword>
<dbReference type="Gene3D" id="2.30.42.10">
    <property type="match status" value="1"/>
</dbReference>
<dbReference type="Proteomes" id="UP000325286">
    <property type="component" value="Chromosome"/>
</dbReference>
<dbReference type="InterPro" id="IPR001478">
    <property type="entry name" value="PDZ"/>
</dbReference>
<keyword evidence="4" id="KW-1185">Reference proteome</keyword>
<accession>A0A5B9QTV1</accession>
<evidence type="ECO:0000313" key="4">
    <source>
        <dbReference type="Proteomes" id="UP000325286"/>
    </source>
</evidence>
<dbReference type="AlphaFoldDB" id="A0A5B9QTV1"/>
<dbReference type="SUPFAM" id="SSF50156">
    <property type="entry name" value="PDZ domain-like"/>
    <property type="match status" value="1"/>
</dbReference>
<name>A0A5B9QTV1_9BACT</name>
<gene>
    <name evidence="3" type="ORF">UC8_25180</name>
</gene>
<evidence type="ECO:0000313" key="3">
    <source>
        <dbReference type="EMBL" id="QEG40506.1"/>
    </source>
</evidence>
<proteinExistence type="predicted"/>